<evidence type="ECO:0000313" key="3">
    <source>
        <dbReference type="EMBL" id="NYI05083.1"/>
    </source>
</evidence>
<dbReference type="InterPro" id="IPR051266">
    <property type="entry name" value="CLCR"/>
</dbReference>
<dbReference type="SMART" id="SM00327">
    <property type="entry name" value="VWA"/>
    <property type="match status" value="1"/>
</dbReference>
<reference evidence="3 4" key="1">
    <citation type="submission" date="2020-07" db="EMBL/GenBank/DDBJ databases">
        <title>Sequencing the genomes of 1000 actinobacteria strains.</title>
        <authorList>
            <person name="Klenk H.-P."/>
        </authorList>
    </citation>
    <scope>NUCLEOTIDE SEQUENCE [LARGE SCALE GENOMIC DNA]</scope>
    <source>
        <strain evidence="3 4">DSM 42178</strain>
    </source>
</reference>
<dbReference type="AlphaFoldDB" id="A0A852ZRR9"/>
<protein>
    <recommendedName>
        <fullName evidence="2">VWFA domain-containing protein</fullName>
    </recommendedName>
</protein>
<dbReference type="Gene3D" id="1.20.120.1690">
    <property type="match status" value="1"/>
</dbReference>
<feature type="domain" description="VWFA" evidence="2">
    <location>
        <begin position="56"/>
        <end position="237"/>
    </location>
</feature>
<dbReference type="Gene3D" id="3.40.50.410">
    <property type="entry name" value="von Willebrand factor, type A domain"/>
    <property type="match status" value="1"/>
</dbReference>
<dbReference type="EMBL" id="JACBZD010000001">
    <property type="protein sequence ID" value="NYI05083.1"/>
    <property type="molecule type" value="Genomic_DNA"/>
</dbReference>
<gene>
    <name evidence="3" type="ORF">FHU37_002026</name>
</gene>
<keyword evidence="4" id="KW-1185">Reference proteome</keyword>
<dbReference type="CDD" id="cd00198">
    <property type="entry name" value="vWFA"/>
    <property type="match status" value="1"/>
</dbReference>
<evidence type="ECO:0000259" key="2">
    <source>
        <dbReference type="PROSITE" id="PS50234"/>
    </source>
</evidence>
<comment type="caution">
    <text evidence="3">The sequence shown here is derived from an EMBL/GenBank/DDBJ whole genome shotgun (WGS) entry which is preliminary data.</text>
</comment>
<feature type="region of interest" description="Disordered" evidence="1">
    <location>
        <begin position="439"/>
        <end position="465"/>
    </location>
</feature>
<dbReference type="InterPro" id="IPR002035">
    <property type="entry name" value="VWF_A"/>
</dbReference>
<evidence type="ECO:0000256" key="1">
    <source>
        <dbReference type="SAM" id="MobiDB-lite"/>
    </source>
</evidence>
<accession>A0A852ZRR9</accession>
<evidence type="ECO:0000313" key="4">
    <source>
        <dbReference type="Proteomes" id="UP000567795"/>
    </source>
</evidence>
<dbReference type="InterPro" id="IPR036465">
    <property type="entry name" value="vWFA_dom_sf"/>
</dbReference>
<dbReference type="PROSITE" id="PS50234">
    <property type="entry name" value="VWFA"/>
    <property type="match status" value="1"/>
</dbReference>
<sequence>MSTTDHAGAEAGPGITLKVNQQKYLPAGSAEHEMHAVLTVTARGLRAGAAAGPEMAEVIVIDCSSSMWPMKITAAQRATAAAVEVLPDGTRFAIVEGTHEARVVYPGSGGLAVAGPDTRAEATRAAHRLVASGGTSVSAWLSLARELLDATPAPLRHVLLLTDGKNEHDAPGVLDRVLAQCVDHFTCDARGIGDEWDAKELTRITGRLHGAADAVLVEGDLAEEFRAVLRRALGRTLPDLRLRITHRAGSRIRMVKQLSPTEADLTARGREVEAHTREYPTRAWGDESRQYQVCLTAEAGRDPKGEDVQLGYVELVVDAPGVRLPEPEAILVHWTDDPALSSRVDPHLDHFARQAEMKRAVTAGCEALDDGDRAAAREELGRAVRLAHALGDDRMVRRLENLVEIEDAAAGRVRLRDVIRPLHVQSAIVSTTHSGLVGASAGARAGEPSGGAGRPHPSSPDRAGAPDVVCRVCGRRSPADAAFCTACGTELREGR</sequence>
<proteinExistence type="predicted"/>
<dbReference type="RefSeq" id="WP_312892529.1">
    <property type="nucleotide sequence ID" value="NZ_JACBZD010000001.1"/>
</dbReference>
<dbReference type="PANTHER" id="PTHR10579:SF43">
    <property type="entry name" value="ZINC FINGER (C3HC4-TYPE RING FINGER) FAMILY PROTEIN"/>
    <property type="match status" value="1"/>
</dbReference>
<dbReference type="SUPFAM" id="SSF53300">
    <property type="entry name" value="vWA-like"/>
    <property type="match status" value="1"/>
</dbReference>
<dbReference type="Pfam" id="PF13768">
    <property type="entry name" value="VWA_3"/>
    <property type="match status" value="1"/>
</dbReference>
<dbReference type="PANTHER" id="PTHR10579">
    <property type="entry name" value="CALCIUM-ACTIVATED CHLORIDE CHANNEL REGULATOR"/>
    <property type="match status" value="1"/>
</dbReference>
<dbReference type="Proteomes" id="UP000567795">
    <property type="component" value="Unassembled WGS sequence"/>
</dbReference>
<name>A0A852ZRR9_9ACTN</name>
<dbReference type="Gene3D" id="2.60.40.3670">
    <property type="match status" value="1"/>
</dbReference>
<organism evidence="3 4">
    <name type="scientific">Allostreptomyces psammosilenae</name>
    <dbReference type="NCBI Taxonomy" id="1892865"/>
    <lineage>
        <taxon>Bacteria</taxon>
        <taxon>Bacillati</taxon>
        <taxon>Actinomycetota</taxon>
        <taxon>Actinomycetes</taxon>
        <taxon>Kitasatosporales</taxon>
        <taxon>Streptomycetaceae</taxon>
        <taxon>Allostreptomyces</taxon>
    </lineage>
</organism>